<feature type="transmembrane region" description="Helical" evidence="7">
    <location>
        <begin position="14"/>
        <end position="36"/>
    </location>
</feature>
<gene>
    <name evidence="7" type="primary">mltG</name>
    <name evidence="8" type="ordered locus">LIC_13015</name>
</gene>
<proteinExistence type="inferred from homology"/>
<evidence type="ECO:0000256" key="6">
    <source>
        <dbReference type="ARBA" id="ARBA00023316"/>
    </source>
</evidence>
<keyword evidence="4 7" id="KW-0472">Membrane</keyword>
<accession>Q72N23</accession>
<dbReference type="Pfam" id="PF02618">
    <property type="entry name" value="YceG"/>
    <property type="match status" value="1"/>
</dbReference>
<evidence type="ECO:0000256" key="5">
    <source>
        <dbReference type="ARBA" id="ARBA00023239"/>
    </source>
</evidence>
<dbReference type="GO" id="GO:0008932">
    <property type="term" value="F:lytic endotransglycosylase activity"/>
    <property type="evidence" value="ECO:0007669"/>
    <property type="project" value="UniProtKB-UniRule"/>
</dbReference>
<keyword evidence="3 7" id="KW-1133">Transmembrane helix</keyword>
<feature type="site" description="Important for catalytic activity" evidence="7">
    <location>
        <position position="229"/>
    </location>
</feature>
<sequence>MSKDINGFMNIKKFLIFSGFVIGVLFLIATVTFFIVDELKGGAVGSGQNKIELLIESGDTSGKIVETLSTHGMIKSSKYFLYLVRFTRSAGKIKQGLYEINDGMDSRKILQVITEGKVKLVNFTIPEGYNNRQIGDLLVSKKIISKRQDFLLAASEPQLLREFKIPSTSAEGYLFPETYSVPINYPVDKIVRMMIKRFYVRITKIEKSKNLSPLELHKFIILASVVEREAKRNEERPLMAGVFNNRLKRDMPLESCATIQYLFDKPHSRIFEKDLKIVSPYNTYLNKGFPPGPISNPGFPALEAAFYPKETDYLFFLLKGDGYHYFAKSLKEHLEAKKKYIDVLYD</sequence>
<dbReference type="Gene3D" id="3.30.160.60">
    <property type="entry name" value="Classic Zinc Finger"/>
    <property type="match status" value="1"/>
</dbReference>
<keyword evidence="2 7" id="KW-0812">Transmembrane</keyword>
<dbReference type="Proteomes" id="UP000007037">
    <property type="component" value="Chromosome I"/>
</dbReference>
<dbReference type="GO" id="GO:0071555">
    <property type="term" value="P:cell wall organization"/>
    <property type="evidence" value="ECO:0007669"/>
    <property type="project" value="UniProtKB-KW"/>
</dbReference>
<evidence type="ECO:0000256" key="4">
    <source>
        <dbReference type="ARBA" id="ARBA00023136"/>
    </source>
</evidence>
<name>Q72N23_LEPIC</name>
<protein>
    <recommendedName>
        <fullName evidence="7">Endolytic murein transglycosylase</fullName>
        <ecNumber evidence="7">4.2.2.29</ecNumber>
    </recommendedName>
    <alternativeName>
        <fullName evidence="7">Peptidoglycan lytic transglycosylase</fullName>
    </alternativeName>
    <alternativeName>
        <fullName evidence="7">Peptidoglycan polymerization terminase</fullName>
    </alternativeName>
</protein>
<comment type="catalytic activity">
    <reaction evidence="7">
        <text>a peptidoglycan chain = a peptidoglycan chain with N-acetyl-1,6-anhydromuramyl-[peptide] at the reducing end + a peptidoglycan chain with N-acetylglucosamine at the non-reducing end.</text>
        <dbReference type="EC" id="4.2.2.29"/>
    </reaction>
</comment>
<dbReference type="FunFam" id="3.30.1490.480:FF:000001">
    <property type="entry name" value="Endolytic murein transglycosylase"/>
    <property type="match status" value="1"/>
</dbReference>
<keyword evidence="1 7" id="KW-1003">Cell membrane</keyword>
<evidence type="ECO:0000256" key="7">
    <source>
        <dbReference type="HAMAP-Rule" id="MF_02065"/>
    </source>
</evidence>
<dbReference type="GO" id="GO:0005886">
    <property type="term" value="C:plasma membrane"/>
    <property type="evidence" value="ECO:0007669"/>
    <property type="project" value="UniProtKB-SubCell"/>
</dbReference>
<dbReference type="InterPro" id="IPR003770">
    <property type="entry name" value="MLTG-like"/>
</dbReference>
<comment type="similarity">
    <text evidence="7">Belongs to the transglycosylase MltG family.</text>
</comment>
<dbReference type="CDD" id="cd08010">
    <property type="entry name" value="MltG_like"/>
    <property type="match status" value="1"/>
</dbReference>
<dbReference type="NCBIfam" id="TIGR00247">
    <property type="entry name" value="endolytic transglycosylase MltG"/>
    <property type="match status" value="1"/>
</dbReference>
<dbReference type="PANTHER" id="PTHR30518:SF2">
    <property type="entry name" value="ENDOLYTIC MUREIN TRANSGLYCOSYLASE"/>
    <property type="match status" value="1"/>
</dbReference>
<dbReference type="Gene3D" id="3.30.1490.480">
    <property type="entry name" value="Endolytic murein transglycosylase"/>
    <property type="match status" value="1"/>
</dbReference>
<dbReference type="EMBL" id="AE016823">
    <property type="protein sequence ID" value="AAS71565.1"/>
    <property type="molecule type" value="Genomic_DNA"/>
</dbReference>
<dbReference type="AlphaFoldDB" id="Q72N23"/>
<comment type="function">
    <text evidence="7">Functions as a peptidoglycan terminase that cleaves nascent peptidoglycan strands endolytically to terminate their elongation.</text>
</comment>
<evidence type="ECO:0000256" key="2">
    <source>
        <dbReference type="ARBA" id="ARBA00022692"/>
    </source>
</evidence>
<evidence type="ECO:0000313" key="9">
    <source>
        <dbReference type="Proteomes" id="UP000007037"/>
    </source>
</evidence>
<dbReference type="GO" id="GO:0009252">
    <property type="term" value="P:peptidoglycan biosynthetic process"/>
    <property type="evidence" value="ECO:0007669"/>
    <property type="project" value="UniProtKB-UniRule"/>
</dbReference>
<dbReference type="KEGG" id="lic:LIC_13015"/>
<evidence type="ECO:0000313" key="8">
    <source>
        <dbReference type="EMBL" id="AAS71565.1"/>
    </source>
</evidence>
<keyword evidence="6 7" id="KW-0961">Cell wall biogenesis/degradation</keyword>
<keyword evidence="7" id="KW-0997">Cell inner membrane</keyword>
<evidence type="ECO:0000256" key="3">
    <source>
        <dbReference type="ARBA" id="ARBA00022989"/>
    </source>
</evidence>
<dbReference type="HAMAP" id="MF_02065">
    <property type="entry name" value="MltG"/>
    <property type="match status" value="1"/>
</dbReference>
<comment type="subcellular location">
    <subcellularLocation>
        <location evidence="7">Cell inner membrane</location>
        <topology evidence="7">Single-pass membrane protein</topology>
    </subcellularLocation>
</comment>
<dbReference type="HOGENOM" id="CLU_025574_2_0_12"/>
<evidence type="ECO:0000256" key="1">
    <source>
        <dbReference type="ARBA" id="ARBA00022475"/>
    </source>
</evidence>
<keyword evidence="5 7" id="KW-0456">Lyase</keyword>
<reference evidence="8 9" key="1">
    <citation type="journal article" date="2004" name="J. Bacteriol.">
        <title>Comparative genomics of two Leptospira interrogans serovars reveals novel insights into physiology and pathogenesis.</title>
        <authorList>
            <person name="Nascimento A.L."/>
            <person name="Ko A.I."/>
            <person name="Martins E.A."/>
            <person name="Monteiro-Vitorello C.B."/>
            <person name="Ho P.L."/>
            <person name="Haake D.A."/>
            <person name="Verjovski-Almeida S."/>
            <person name="Hartskeerl R.A."/>
            <person name="Marques M.V."/>
            <person name="Oliveira M.C."/>
            <person name="Menck C.F."/>
            <person name="Leite L.C."/>
            <person name="Carrer H."/>
            <person name="Coutinho L.L."/>
            <person name="Degrave W.M."/>
            <person name="Dellagostin O.A."/>
            <person name="El-Dorry H."/>
            <person name="Ferro E.S."/>
            <person name="Ferro M.I."/>
            <person name="Furlan L.R."/>
            <person name="Gamberini M."/>
            <person name="Giglioti E.A."/>
            <person name="Goes-Neto A."/>
            <person name="Goldman G.H."/>
            <person name="Goldman M.H."/>
            <person name="Harakava R."/>
            <person name="Jeronimo S.M."/>
            <person name="Junqueira-De-Azevedo I.L."/>
            <person name="Kimura E.T."/>
            <person name="Kuramae E.E."/>
            <person name="Lemos E.G."/>
            <person name="Lemos M.V."/>
            <person name="Marino C.L."/>
            <person name="Nunes L.R."/>
            <person name="De Oliveira R.C."/>
            <person name="Pereira G.G."/>
            <person name="Reis M.S."/>
            <person name="Schriefer A."/>
            <person name="Siqueira W.J."/>
            <person name="Sommer P."/>
            <person name="Tsai S.M."/>
            <person name="Simpson A.J."/>
            <person name="Ferro J.A."/>
            <person name="Camargo L.E."/>
            <person name="Kitajima J.P."/>
            <person name="Setubal J.C."/>
            <person name="Van Sluys M.A."/>
        </authorList>
    </citation>
    <scope>NUCLEOTIDE SEQUENCE [LARGE SCALE GENOMIC DNA]</scope>
    <source>
        <strain evidence="8 9">Fiocruz L1-130</strain>
    </source>
</reference>
<dbReference type="EC" id="4.2.2.29" evidence="7"/>
<organism evidence="8 9">
    <name type="scientific">Leptospira interrogans serogroup Icterohaemorrhagiae serovar copenhageni (strain Fiocruz L1-130)</name>
    <dbReference type="NCBI Taxonomy" id="267671"/>
    <lineage>
        <taxon>Bacteria</taxon>
        <taxon>Pseudomonadati</taxon>
        <taxon>Spirochaetota</taxon>
        <taxon>Spirochaetia</taxon>
        <taxon>Leptospirales</taxon>
        <taxon>Leptospiraceae</taxon>
        <taxon>Leptospira</taxon>
    </lineage>
</organism>
<dbReference type="PANTHER" id="PTHR30518">
    <property type="entry name" value="ENDOLYTIC MUREIN TRANSGLYCOSYLASE"/>
    <property type="match status" value="1"/>
</dbReference>